<dbReference type="InterPro" id="IPR011990">
    <property type="entry name" value="TPR-like_helical_dom_sf"/>
</dbReference>
<feature type="repeat" description="TPR" evidence="1">
    <location>
        <begin position="281"/>
        <end position="314"/>
    </location>
</feature>
<dbReference type="InterPro" id="IPR019734">
    <property type="entry name" value="TPR_rpt"/>
</dbReference>
<dbReference type="SMART" id="SM00028">
    <property type="entry name" value="TPR"/>
    <property type="match status" value="3"/>
</dbReference>
<evidence type="ECO:0000313" key="3">
    <source>
        <dbReference type="EMBL" id="ART75548.1"/>
    </source>
</evidence>
<evidence type="ECO:0000313" key="4">
    <source>
        <dbReference type="EMBL" id="TYS60830.1"/>
    </source>
</evidence>
<reference evidence="4 6" key="2">
    <citation type="submission" date="2019-08" db="EMBL/GenBank/DDBJ databases">
        <title>Bacillus genomes from the desert of Cuatro Cienegas, Coahuila.</title>
        <authorList>
            <person name="Olmedo-Alvarez G."/>
        </authorList>
    </citation>
    <scope>NUCLEOTIDE SEQUENCE [LARGE SCALE GENOMIC DNA]</scope>
    <source>
        <strain evidence="4 6">CH88_3T</strain>
    </source>
</reference>
<dbReference type="Pfam" id="PF13424">
    <property type="entry name" value="TPR_12"/>
    <property type="match status" value="1"/>
</dbReference>
<dbReference type="SMART" id="SM00530">
    <property type="entry name" value="HTH_XRE"/>
    <property type="match status" value="1"/>
</dbReference>
<dbReference type="CDD" id="cd00093">
    <property type="entry name" value="HTH_XRE"/>
    <property type="match status" value="1"/>
</dbReference>
<dbReference type="Proteomes" id="UP000195573">
    <property type="component" value="Chromosome"/>
</dbReference>
<dbReference type="SUPFAM" id="SSF48452">
    <property type="entry name" value="TPR-like"/>
    <property type="match status" value="1"/>
</dbReference>
<evidence type="ECO:0000256" key="1">
    <source>
        <dbReference type="PROSITE-ProRule" id="PRU00339"/>
    </source>
</evidence>
<evidence type="ECO:0000259" key="2">
    <source>
        <dbReference type="PROSITE" id="PS50943"/>
    </source>
</evidence>
<dbReference type="Gene3D" id="1.10.260.40">
    <property type="entry name" value="lambda repressor-like DNA-binding domains"/>
    <property type="match status" value="1"/>
</dbReference>
<gene>
    <name evidence="3" type="ORF">B4U37_05675</name>
    <name evidence="4" type="ORF">FZC74_00670</name>
</gene>
<keyword evidence="5" id="KW-1185">Reference proteome</keyword>
<dbReference type="InterPro" id="IPR001387">
    <property type="entry name" value="Cro/C1-type_HTH"/>
</dbReference>
<proteinExistence type="predicted"/>
<dbReference type="EMBL" id="CP020880">
    <property type="protein sequence ID" value="ART75548.1"/>
    <property type="molecule type" value="Genomic_DNA"/>
</dbReference>
<name>A0A1Y0CJS2_9BACI</name>
<dbReference type="AlphaFoldDB" id="A0A1Y0CJS2"/>
<dbReference type="EMBL" id="VTEU01000001">
    <property type="protein sequence ID" value="TYS60830.1"/>
    <property type="molecule type" value="Genomic_DNA"/>
</dbReference>
<accession>A0A1Y0CJS2</accession>
<sequence length="435" mass="52516">MIHMINLEQPIVKTTKMDIGSKIKFFRIQKGLKQDDLARGIISVSYLSKIENNLTSPSEEVLRLLCERLEVSLIEQQDDTIFQELMSWYKLMTTSESQEIKRRYESLSKKIQSTNTKTYMYFVLFELRYHLYLKNIDQSRDLLEKLQQFMDIFDIHMHYYFQKFYSIYEYRRNNFVQALEHLKVAEQLLQRNSNLEKSEEADLYYLFGLTYSQTMKEPLSITYTTKALQEFQAIYDFKRSAECQVLLGICYRRIGEYDRSEKSYLLAQKLSESLNNMYLQSLIYHNLGKLYSIKGHHEEAIKEYEKSYFLKQQDRPLSKLTSIYCILLEYDKLQDFTECRKWLKLGQELLTNPEDVMEYHYYFSIHESILEGNYEKFDQIFQEQALPYFQEKDLKEPLIIYAERLAQYFEASYKYKKASYYYSLGYKELKKQTFL</sequence>
<dbReference type="KEGG" id="bhk:B4U37_05675"/>
<reference evidence="3 5" key="1">
    <citation type="submission" date="2017-04" db="EMBL/GenBank/DDBJ databases">
        <title>Complete Genome Sequence of the Bacillus horikoshii 20a strain from Cuatro Cienegas, Coahuila, Mexico.</title>
        <authorList>
            <person name="Zarza E."/>
            <person name="Alcaraz L.D."/>
            <person name="Aguilar-Salinas B."/>
            <person name="Islas A."/>
            <person name="Olmedo-Alvarez G."/>
        </authorList>
    </citation>
    <scope>NUCLEOTIDE SEQUENCE [LARGE SCALE GENOMIC DNA]</scope>
    <source>
        <strain evidence="3 5">20a</strain>
    </source>
</reference>
<organism evidence="4 6">
    <name type="scientific">Sutcliffiella horikoshii</name>
    <dbReference type="NCBI Taxonomy" id="79883"/>
    <lineage>
        <taxon>Bacteria</taxon>
        <taxon>Bacillati</taxon>
        <taxon>Bacillota</taxon>
        <taxon>Bacilli</taxon>
        <taxon>Bacillales</taxon>
        <taxon>Bacillaceae</taxon>
        <taxon>Sutcliffiella</taxon>
    </lineage>
</organism>
<dbReference type="InterPro" id="IPR010982">
    <property type="entry name" value="Lambda_DNA-bd_dom_sf"/>
</dbReference>
<dbReference type="PROSITE" id="PS50943">
    <property type="entry name" value="HTH_CROC1"/>
    <property type="match status" value="1"/>
</dbReference>
<dbReference type="Proteomes" id="UP000323393">
    <property type="component" value="Unassembled WGS sequence"/>
</dbReference>
<keyword evidence="1" id="KW-0802">TPR repeat</keyword>
<dbReference type="Pfam" id="PF01381">
    <property type="entry name" value="HTH_3"/>
    <property type="match status" value="1"/>
</dbReference>
<evidence type="ECO:0000313" key="5">
    <source>
        <dbReference type="Proteomes" id="UP000195573"/>
    </source>
</evidence>
<evidence type="ECO:0000313" key="6">
    <source>
        <dbReference type="Proteomes" id="UP000323393"/>
    </source>
</evidence>
<dbReference type="SUPFAM" id="SSF47413">
    <property type="entry name" value="lambda repressor-like DNA-binding domains"/>
    <property type="match status" value="1"/>
</dbReference>
<dbReference type="PROSITE" id="PS50005">
    <property type="entry name" value="TPR"/>
    <property type="match status" value="1"/>
</dbReference>
<dbReference type="Gene3D" id="1.25.40.10">
    <property type="entry name" value="Tetratricopeptide repeat domain"/>
    <property type="match status" value="1"/>
</dbReference>
<feature type="domain" description="HTH cro/C1-type" evidence="2">
    <location>
        <begin position="23"/>
        <end position="76"/>
    </location>
</feature>
<protein>
    <submittedName>
        <fullName evidence="4">Helix-turn-helix transcriptional regulator</fullName>
    </submittedName>
</protein>
<dbReference type="GO" id="GO:0003677">
    <property type="term" value="F:DNA binding"/>
    <property type="evidence" value="ECO:0007669"/>
    <property type="project" value="InterPro"/>
</dbReference>